<evidence type="ECO:0000313" key="2">
    <source>
        <dbReference type="EMBL" id="AXI99302.1"/>
    </source>
</evidence>
<dbReference type="EMBL" id="CP027806">
    <property type="protein sequence ID" value="AXI99302.1"/>
    <property type="molecule type" value="Genomic_DNA"/>
</dbReference>
<dbReference type="Proteomes" id="UP000254808">
    <property type="component" value="Chromosome"/>
</dbReference>
<proteinExistence type="predicted"/>
<reference evidence="2 3" key="1">
    <citation type="submission" date="2018-03" db="EMBL/GenBank/DDBJ databases">
        <title>Phenotypic and genomic properties of Cyclonatronum proteinivorum gen. nov., sp. nov., a haloalkaliphilic bacteroidete from soda lakes possessing Na+-translocating rhodopsin.</title>
        <authorList>
            <person name="Toshchakov S.V."/>
            <person name="Korzhenkov A."/>
            <person name="Samarov N.I."/>
            <person name="Kublanov I.V."/>
            <person name="Muntyan M.S."/>
            <person name="Sorokin D.Y."/>
        </authorList>
    </citation>
    <scope>NUCLEOTIDE SEQUENCE [LARGE SCALE GENOMIC DNA]</scope>
    <source>
        <strain evidence="2 3">Omega</strain>
    </source>
</reference>
<evidence type="ECO:0000313" key="3">
    <source>
        <dbReference type="Proteomes" id="UP000254808"/>
    </source>
</evidence>
<evidence type="ECO:0008006" key="4">
    <source>
        <dbReference type="Google" id="ProtNLM"/>
    </source>
</evidence>
<protein>
    <recommendedName>
        <fullName evidence="4">YbbR-like protein</fullName>
    </recommendedName>
</protein>
<dbReference type="InterPro" id="IPR053154">
    <property type="entry name" value="c-di-AMP_regulator"/>
</dbReference>
<dbReference type="PANTHER" id="PTHR37804">
    <property type="entry name" value="CDAA REGULATORY PROTEIN CDAR"/>
    <property type="match status" value="1"/>
</dbReference>
<gene>
    <name evidence="2" type="ORF">CYPRO_0014</name>
</gene>
<keyword evidence="1" id="KW-0812">Transmembrane</keyword>
<dbReference type="KEGG" id="cprv:CYPRO_0014"/>
<dbReference type="RefSeq" id="WP_114982549.1">
    <property type="nucleotide sequence ID" value="NZ_CP027806.1"/>
</dbReference>
<dbReference type="PANTHER" id="PTHR37804:SF1">
    <property type="entry name" value="CDAA REGULATORY PROTEIN CDAR"/>
    <property type="match status" value="1"/>
</dbReference>
<keyword evidence="1" id="KW-1133">Transmembrane helix</keyword>
<keyword evidence="1" id="KW-0472">Membrane</keyword>
<feature type="transmembrane region" description="Helical" evidence="1">
    <location>
        <begin position="36"/>
        <end position="55"/>
    </location>
</feature>
<dbReference type="Gene3D" id="2.170.120.40">
    <property type="entry name" value="YbbR-like domain"/>
    <property type="match status" value="1"/>
</dbReference>
<organism evidence="2 3">
    <name type="scientific">Cyclonatronum proteinivorum</name>
    <dbReference type="NCBI Taxonomy" id="1457365"/>
    <lineage>
        <taxon>Bacteria</taxon>
        <taxon>Pseudomonadati</taxon>
        <taxon>Balneolota</taxon>
        <taxon>Balneolia</taxon>
        <taxon>Balneolales</taxon>
        <taxon>Cyclonatronaceae</taxon>
        <taxon>Cyclonatronum</taxon>
    </lineage>
</organism>
<keyword evidence="3" id="KW-1185">Reference proteome</keyword>
<name>A0A345UFQ1_9BACT</name>
<dbReference type="AlphaFoldDB" id="A0A345UFQ1"/>
<sequence>MPGFFSFVVSLWERVKAASASRGVSSSANMQRTEKVLVFFVAYSIALGLWLLINLSRDFSFTQHIPLYYGAFPEDKAPVQSLPESVRATFTGEGWKLLGLSRNTQRLAVDVNETTTDLTGLIEQQITATSDIGLSRVEPARITLQLEEALTRKIPVVPNIELQTRRQFGLSRPPVISPDSVTISGARSLIQNIDSWPTESKVFRDLQAPVQASIPLQDSGELIRLSDTEVRLSASVVEFTEGETRVPVEITEGSNRPGIILSPSVLTVRYNVPVSEYAEVNRRQLFRAVIPYQEILADTTGFLHPQLIADDSEFAVSIRSAVPRRVSYFILIDE</sequence>
<dbReference type="OrthoDB" id="1115707at2"/>
<evidence type="ECO:0000256" key="1">
    <source>
        <dbReference type="SAM" id="Phobius"/>
    </source>
</evidence>
<accession>A0A345UFQ1</accession>